<evidence type="ECO:0000256" key="1">
    <source>
        <dbReference type="SAM" id="SignalP"/>
    </source>
</evidence>
<accession>A0ABP7A952</accession>
<keyword evidence="1" id="KW-0732">Signal</keyword>
<sequence>MSDSRPNRPQHRTRLVLLAVTVLAVIALPTPAATAQPTAQPTAPKHVARAALVGADADPNDESTKMPRTMRDDLTGDFLGLGYDQRMRAEDSSLNIYDNESRGGGLLQSTAMDLSVPPAGGALFNDGIEAGRINLFSAWTSLRNRSGAGIPAQRRDDYHLNTILLATVNGSIFISGTKGSTIYANGTGSDAYRVLVYKVPFNGSCASEACALKVASLPTDIEVSDPTTLWYEHRSIGVTALAAGWNGSLAEVVVGLSDYGVYTFHDDLTAIPFGTWGGMNIPTDPGTQTVVTAISFLPNDGQQRLIICVMGISTQVYVVSLLSSGQPNVSHAIATLTGDTNFSSIPLSAAGGYRPNSDGARVATVGMSNGTMPLIQTDNLSPSVINTTTLAAPAVAINPVPRLDTTGGTDWAVATQTGADIGNGVGQMFRDNGTTLIAQKLSIDDNGTTQNYAPDRTSFRSWFPGYRQGRFRLVSGTDGPTVIKLWSDFRSGAGCWLAYDSDGNAFPEDGITLLPTQEQSAYFTLGAYTAGVGEAGCSQDPSVDGAGSWRGYLSFTPLERPGDTRIVGLNLNKAGADPWTVDTSDQAGGSTGLIVIPEHDPSLPVMPYGYHTFYFPGPVGPIPGPAPALTAYRLSGPVRNVTNGVYRIDVGKLSWTVSEGDDAGTTQIQTVTSPLRVQGLSGTTWTDLGGFMPLVKPASSTSNGVTTITMGTNTTPAGTFYWENPLNGPAYTQLRVQNANDDGTSTSTPVVLANTAPYGPAESLSQITLTPPNNGNATPVPNGVDAAPVQVAISAANAQPGAPVLDASDLAYKSVYYRDPQGHLVTNLYPVDPTPASGCSTPCYSYDSFIGVQPGVTAYPTVGVSKSGQSFDYVTTTLAAEDGTEQLTSYVGLAKTPLSSPGTVTVGGTTSTPNSSISGGDGRAGFSVEGCVEGTCRIPAITATQPALYQAGSQDAGPSIGFQQATQATTSLESLPLTWKGNYQPALATSPLSISSSYLIRLASPNNFPANTTSNPTVAQTVDITLVSHGQPLSLERIGVPAATTSAVKRRHR</sequence>
<comment type="caution">
    <text evidence="2">The sequence shown here is derived from an EMBL/GenBank/DDBJ whole genome shotgun (WGS) entry which is preliminary data.</text>
</comment>
<proteinExistence type="predicted"/>
<evidence type="ECO:0000313" key="2">
    <source>
        <dbReference type="EMBL" id="GAA3627398.1"/>
    </source>
</evidence>
<dbReference type="Proteomes" id="UP001501490">
    <property type="component" value="Unassembled WGS sequence"/>
</dbReference>
<feature type="chain" id="PRO_5047360797" evidence="1">
    <location>
        <begin position="36"/>
        <end position="1053"/>
    </location>
</feature>
<dbReference type="EMBL" id="BAABAB010000022">
    <property type="protein sequence ID" value="GAA3627398.1"/>
    <property type="molecule type" value="Genomic_DNA"/>
</dbReference>
<name>A0ABP7A952_9ACTN</name>
<feature type="signal peptide" evidence="1">
    <location>
        <begin position="1"/>
        <end position="35"/>
    </location>
</feature>
<reference evidence="3" key="1">
    <citation type="journal article" date="2019" name="Int. J. Syst. Evol. Microbiol.">
        <title>The Global Catalogue of Microorganisms (GCM) 10K type strain sequencing project: providing services to taxonomists for standard genome sequencing and annotation.</title>
        <authorList>
            <consortium name="The Broad Institute Genomics Platform"/>
            <consortium name="The Broad Institute Genome Sequencing Center for Infectious Disease"/>
            <person name="Wu L."/>
            <person name="Ma J."/>
        </authorList>
    </citation>
    <scope>NUCLEOTIDE SEQUENCE [LARGE SCALE GENOMIC DNA]</scope>
    <source>
        <strain evidence="3">JCM 16929</strain>
    </source>
</reference>
<gene>
    <name evidence="2" type="ORF">GCM10022236_32140</name>
</gene>
<protein>
    <submittedName>
        <fullName evidence="2">Uncharacterized protein</fullName>
    </submittedName>
</protein>
<organism evidence="2 3">
    <name type="scientific">Microlunatus ginsengisoli</name>
    <dbReference type="NCBI Taxonomy" id="363863"/>
    <lineage>
        <taxon>Bacteria</taxon>
        <taxon>Bacillati</taxon>
        <taxon>Actinomycetota</taxon>
        <taxon>Actinomycetes</taxon>
        <taxon>Propionibacteriales</taxon>
        <taxon>Propionibacteriaceae</taxon>
        <taxon>Microlunatus</taxon>
    </lineage>
</organism>
<evidence type="ECO:0000313" key="3">
    <source>
        <dbReference type="Proteomes" id="UP001501490"/>
    </source>
</evidence>
<dbReference type="RefSeq" id="WP_344806336.1">
    <property type="nucleotide sequence ID" value="NZ_BAABAB010000022.1"/>
</dbReference>
<keyword evidence="3" id="KW-1185">Reference proteome</keyword>